<dbReference type="InterPro" id="IPR000073">
    <property type="entry name" value="AB_hydrolase_1"/>
</dbReference>
<organism evidence="2 3">
    <name type="scientific">Tumebacillus avium</name>
    <dbReference type="NCBI Taxonomy" id="1903704"/>
    <lineage>
        <taxon>Bacteria</taxon>
        <taxon>Bacillati</taxon>
        <taxon>Bacillota</taxon>
        <taxon>Bacilli</taxon>
        <taxon>Bacillales</taxon>
        <taxon>Alicyclobacillaceae</taxon>
        <taxon>Tumebacillus</taxon>
    </lineage>
</organism>
<feature type="domain" description="AB hydrolase-1" evidence="1">
    <location>
        <begin position="23"/>
        <end position="138"/>
    </location>
</feature>
<dbReference type="OrthoDB" id="9775557at2"/>
<gene>
    <name evidence="2" type="ORF">CBW65_21930</name>
</gene>
<dbReference type="AlphaFoldDB" id="A0A1Y0IU70"/>
<dbReference type="PANTHER" id="PTHR43798">
    <property type="entry name" value="MONOACYLGLYCEROL LIPASE"/>
    <property type="match status" value="1"/>
</dbReference>
<evidence type="ECO:0000313" key="3">
    <source>
        <dbReference type="Proteomes" id="UP000195437"/>
    </source>
</evidence>
<dbReference type="RefSeq" id="WP_087458691.1">
    <property type="nucleotide sequence ID" value="NZ_CP021434.1"/>
</dbReference>
<dbReference type="PANTHER" id="PTHR43798:SF33">
    <property type="entry name" value="HYDROLASE, PUTATIVE (AFU_ORTHOLOGUE AFUA_2G14860)-RELATED"/>
    <property type="match status" value="1"/>
</dbReference>
<dbReference type="KEGG" id="tum:CBW65_21930"/>
<name>A0A1Y0IU70_9BACL</name>
<protein>
    <recommendedName>
        <fullName evidence="1">AB hydrolase-1 domain-containing protein</fullName>
    </recommendedName>
</protein>
<sequence>MNDKVQLRGKGIYVEMVGPLDAPPLLYLHGGLGGAGSYDFVHDQGERLSQGVWLIAPDRRGVLRSDALLSGEPFGLQDLLQDIEDLRCRLGLERWSVLGHAFGGWLATLYAATYPERVECLLLECPTFDLGLTARSLLQGAALELEKWGKYHEAVKCRELIGEPDLHIAWAGCQDALKLLGKRAHALYLQHPDKNHYDRLRAESFLSPDLWERGLDVEARLLAEGRVFRSLLPLLPQIVQPTLLLYGKYDRVLSAEQLDPFVRAVPHARVECFADSAHAPRFEEPERYAETVIAFLQAHRPRLL</sequence>
<accession>A0A1Y0IU70</accession>
<dbReference type="Gene3D" id="3.40.50.1820">
    <property type="entry name" value="alpha/beta hydrolase"/>
    <property type="match status" value="1"/>
</dbReference>
<dbReference type="EMBL" id="CP021434">
    <property type="protein sequence ID" value="ARU63346.1"/>
    <property type="molecule type" value="Genomic_DNA"/>
</dbReference>
<dbReference type="Proteomes" id="UP000195437">
    <property type="component" value="Chromosome"/>
</dbReference>
<evidence type="ECO:0000313" key="2">
    <source>
        <dbReference type="EMBL" id="ARU63346.1"/>
    </source>
</evidence>
<reference evidence="3" key="1">
    <citation type="submission" date="2017-05" db="EMBL/GenBank/DDBJ databases">
        <authorList>
            <person name="Sung H."/>
        </authorList>
    </citation>
    <scope>NUCLEOTIDE SEQUENCE [LARGE SCALE GENOMIC DNA]</scope>
    <source>
        <strain evidence="3">AR23208</strain>
    </source>
</reference>
<dbReference type="SUPFAM" id="SSF53474">
    <property type="entry name" value="alpha/beta-Hydrolases"/>
    <property type="match status" value="1"/>
</dbReference>
<dbReference type="Pfam" id="PF00561">
    <property type="entry name" value="Abhydrolase_1"/>
    <property type="match status" value="1"/>
</dbReference>
<dbReference type="GO" id="GO:0016020">
    <property type="term" value="C:membrane"/>
    <property type="evidence" value="ECO:0007669"/>
    <property type="project" value="TreeGrafter"/>
</dbReference>
<evidence type="ECO:0000259" key="1">
    <source>
        <dbReference type="Pfam" id="PF00561"/>
    </source>
</evidence>
<dbReference type="InterPro" id="IPR050266">
    <property type="entry name" value="AB_hydrolase_sf"/>
</dbReference>
<dbReference type="InterPro" id="IPR029058">
    <property type="entry name" value="AB_hydrolase_fold"/>
</dbReference>
<keyword evidence="3" id="KW-1185">Reference proteome</keyword>
<proteinExistence type="predicted"/>